<name>A0ABR9NUX2_9BACT</name>
<keyword evidence="2" id="KW-1185">Reference proteome</keyword>
<protein>
    <submittedName>
        <fullName evidence="1">Uncharacterized protein</fullName>
    </submittedName>
</protein>
<dbReference type="RefSeq" id="WP_153304095.1">
    <property type="nucleotide sequence ID" value="NZ_JADBFD010000010.1"/>
</dbReference>
<proteinExistence type="predicted"/>
<reference evidence="1 2" key="1">
    <citation type="submission" date="2020-10" db="EMBL/GenBank/DDBJ databases">
        <title>Investigation of anaerobic biodegradation of phenanthrene by a sulfate-dependent Geobacter anodireducens strain PheS2.</title>
        <authorList>
            <person name="Zhang Z."/>
        </authorList>
    </citation>
    <scope>NUCLEOTIDE SEQUENCE [LARGE SCALE GENOMIC DNA]</scope>
    <source>
        <strain evidence="1 2">PheS2</strain>
    </source>
</reference>
<sequence>MFILDAVEDAVHGANPLKGNGAYDTVYRSNHGGLGPDGYYRFFGEKQVTGRLAGNL</sequence>
<organism evidence="1 2">
    <name type="scientific">Geobacter anodireducens</name>
    <dbReference type="NCBI Taxonomy" id="1340425"/>
    <lineage>
        <taxon>Bacteria</taxon>
        <taxon>Pseudomonadati</taxon>
        <taxon>Thermodesulfobacteriota</taxon>
        <taxon>Desulfuromonadia</taxon>
        <taxon>Geobacterales</taxon>
        <taxon>Geobacteraceae</taxon>
        <taxon>Geobacter</taxon>
    </lineage>
</organism>
<comment type="caution">
    <text evidence="1">The sequence shown here is derived from an EMBL/GenBank/DDBJ whole genome shotgun (WGS) entry which is preliminary data.</text>
</comment>
<evidence type="ECO:0000313" key="1">
    <source>
        <dbReference type="EMBL" id="MBE2888051.1"/>
    </source>
</evidence>
<evidence type="ECO:0000313" key="2">
    <source>
        <dbReference type="Proteomes" id="UP000618926"/>
    </source>
</evidence>
<dbReference type="EMBL" id="JADBFD010000010">
    <property type="protein sequence ID" value="MBE2888051.1"/>
    <property type="molecule type" value="Genomic_DNA"/>
</dbReference>
<dbReference type="Proteomes" id="UP000618926">
    <property type="component" value="Unassembled WGS sequence"/>
</dbReference>
<gene>
    <name evidence="1" type="ORF">IIE05_08720</name>
</gene>
<accession>A0ABR9NUX2</accession>